<dbReference type="Proteomes" id="UP000789570">
    <property type="component" value="Unassembled WGS sequence"/>
</dbReference>
<dbReference type="Gene3D" id="3.30.200.20">
    <property type="entry name" value="Phosphorylase Kinase, domain 1"/>
    <property type="match status" value="1"/>
</dbReference>
<comment type="caution">
    <text evidence="2">The sequence shown here is derived from an EMBL/GenBank/DDBJ whole genome shotgun (WGS) entry which is preliminary data.</text>
</comment>
<evidence type="ECO:0000313" key="3">
    <source>
        <dbReference type="Proteomes" id="UP000789570"/>
    </source>
</evidence>
<dbReference type="InterPro" id="IPR011009">
    <property type="entry name" value="Kinase-like_dom_sf"/>
</dbReference>
<keyword evidence="3" id="KW-1185">Reference proteome</keyword>
<name>A0A9N9E3V0_9GLOM</name>
<accession>A0A9N9E3V0</accession>
<sequence>YHVTPNFKVVGVTLRHKGCDIPYHKSQDFTNSYIIGSGVSASVYAVFWKSTQTKYAIKKFAEGSAKDMILNEIEILEGVREKPISTTNGVFVKLYQKCWKHEPDKRPDIDQVISELNVINPKSHFNSKESDESILECDDEFSGCDVKLYY</sequence>
<evidence type="ECO:0000313" key="2">
    <source>
        <dbReference type="EMBL" id="CAG8657443.1"/>
    </source>
</evidence>
<dbReference type="EMBL" id="CAJVPQ010004738">
    <property type="protein sequence ID" value="CAG8657443.1"/>
    <property type="molecule type" value="Genomic_DNA"/>
</dbReference>
<dbReference type="OrthoDB" id="2364494at2759"/>
<evidence type="ECO:0000256" key="1">
    <source>
        <dbReference type="PROSITE-ProRule" id="PRU10141"/>
    </source>
</evidence>
<feature type="non-terminal residue" evidence="2">
    <location>
        <position position="150"/>
    </location>
</feature>
<dbReference type="GO" id="GO:0005524">
    <property type="term" value="F:ATP binding"/>
    <property type="evidence" value="ECO:0007669"/>
    <property type="project" value="UniProtKB-UniRule"/>
</dbReference>
<reference evidence="2" key="1">
    <citation type="submission" date="2021-06" db="EMBL/GenBank/DDBJ databases">
        <authorList>
            <person name="Kallberg Y."/>
            <person name="Tangrot J."/>
            <person name="Rosling A."/>
        </authorList>
    </citation>
    <scope>NUCLEOTIDE SEQUENCE</scope>
    <source>
        <strain evidence="2">UK204</strain>
    </source>
</reference>
<dbReference type="SUPFAM" id="SSF56112">
    <property type="entry name" value="Protein kinase-like (PK-like)"/>
    <property type="match status" value="1"/>
</dbReference>
<organism evidence="2 3">
    <name type="scientific">Funneliformis caledonium</name>
    <dbReference type="NCBI Taxonomy" id="1117310"/>
    <lineage>
        <taxon>Eukaryota</taxon>
        <taxon>Fungi</taxon>
        <taxon>Fungi incertae sedis</taxon>
        <taxon>Mucoromycota</taxon>
        <taxon>Glomeromycotina</taxon>
        <taxon>Glomeromycetes</taxon>
        <taxon>Glomerales</taxon>
        <taxon>Glomeraceae</taxon>
        <taxon>Funneliformis</taxon>
    </lineage>
</organism>
<gene>
    <name evidence="2" type="ORF">FCALED_LOCUS11376</name>
</gene>
<feature type="binding site" evidence="1">
    <location>
        <position position="59"/>
    </location>
    <ligand>
        <name>ATP</name>
        <dbReference type="ChEBI" id="CHEBI:30616"/>
    </ligand>
</feature>
<proteinExistence type="predicted"/>
<keyword evidence="1" id="KW-0067">ATP-binding</keyword>
<dbReference type="InterPro" id="IPR017441">
    <property type="entry name" value="Protein_kinase_ATP_BS"/>
</dbReference>
<dbReference type="AlphaFoldDB" id="A0A9N9E3V0"/>
<protein>
    <submittedName>
        <fullName evidence="2">9139_t:CDS:1</fullName>
    </submittedName>
</protein>
<keyword evidence="1" id="KW-0547">Nucleotide-binding</keyword>
<dbReference type="PROSITE" id="PS00107">
    <property type="entry name" value="PROTEIN_KINASE_ATP"/>
    <property type="match status" value="1"/>
</dbReference>